<name>A0A655YRR4_VIBCL</name>
<evidence type="ECO:0000313" key="1">
    <source>
        <dbReference type="EMBL" id="CSC46206.1"/>
    </source>
</evidence>
<dbReference type="EMBL" id="CWQJ01000018">
    <property type="protein sequence ID" value="CSC46206.1"/>
    <property type="molecule type" value="Genomic_DNA"/>
</dbReference>
<reference evidence="1 2" key="1">
    <citation type="submission" date="2015-07" db="EMBL/GenBank/DDBJ databases">
        <authorList>
            <consortium name="Pathogen Informatics"/>
        </authorList>
    </citation>
    <scope>NUCLEOTIDE SEQUENCE [LARGE SCALE GENOMIC DNA]</scope>
    <source>
        <strain evidence="1 2">A325</strain>
    </source>
</reference>
<sequence>MGRMQRIVVHIDLLPVDEQVQGDYFNDKQFKRQFQLWLSEVWQRKDQRLEQIYKAD</sequence>
<keyword evidence="1" id="KW-0808">Transferase</keyword>
<keyword evidence="1" id="KW-0012">Acyltransferase</keyword>
<accession>A0A655YRR4</accession>
<organism evidence="1 2">
    <name type="scientific">Vibrio cholerae</name>
    <dbReference type="NCBI Taxonomy" id="666"/>
    <lineage>
        <taxon>Bacteria</taxon>
        <taxon>Pseudomonadati</taxon>
        <taxon>Pseudomonadota</taxon>
        <taxon>Gammaproteobacteria</taxon>
        <taxon>Vibrionales</taxon>
        <taxon>Vibrionaceae</taxon>
        <taxon>Vibrio</taxon>
    </lineage>
</organism>
<dbReference type="Proteomes" id="UP000046067">
    <property type="component" value="Unassembled WGS sequence"/>
</dbReference>
<dbReference type="GO" id="GO:0016746">
    <property type="term" value="F:acyltransferase activity"/>
    <property type="evidence" value="ECO:0007669"/>
    <property type="project" value="UniProtKB-KW"/>
</dbReference>
<protein>
    <submittedName>
        <fullName evidence="1">Acyltransferase</fullName>
        <ecNumber evidence="1">2.3.-.-</ecNumber>
    </submittedName>
</protein>
<evidence type="ECO:0000313" key="2">
    <source>
        <dbReference type="Proteomes" id="UP000046067"/>
    </source>
</evidence>
<proteinExistence type="predicted"/>
<dbReference type="AlphaFoldDB" id="A0A655YRR4"/>
<gene>
    <name evidence="1" type="primary">yihG</name>
    <name evidence="1" type="ORF">ERS013201_02694</name>
</gene>
<dbReference type="EC" id="2.3.-.-" evidence="1"/>